<dbReference type="Pfam" id="PF01329">
    <property type="entry name" value="Pterin_4a"/>
    <property type="match status" value="1"/>
</dbReference>
<dbReference type="GO" id="GO:0008124">
    <property type="term" value="F:4-alpha-hydroxytetrahydrobiopterin dehydratase activity"/>
    <property type="evidence" value="ECO:0007669"/>
    <property type="project" value="UniProtKB-UniRule"/>
</dbReference>
<accession>A0A430KVH0</accession>
<comment type="similarity">
    <text evidence="2 4">Belongs to the pterin-4-alpha-carbinolamine dehydratase family.</text>
</comment>
<dbReference type="GO" id="GO:0006729">
    <property type="term" value="P:tetrahydrobiopterin biosynthetic process"/>
    <property type="evidence" value="ECO:0007669"/>
    <property type="project" value="InterPro"/>
</dbReference>
<dbReference type="InterPro" id="IPR001533">
    <property type="entry name" value="Pterin_deHydtase"/>
</dbReference>
<protein>
    <recommendedName>
        <fullName evidence="4">Putative pterin-4-alpha-carbinolamine dehydratase</fullName>
        <shortName evidence="4">PHS</shortName>
        <ecNumber evidence="4">4.2.1.96</ecNumber>
    </recommendedName>
    <alternativeName>
        <fullName evidence="4">4-alpha-hydroxy-tetrahydropterin dehydratase</fullName>
    </alternativeName>
    <alternativeName>
        <fullName evidence="4">Pterin carbinolamine dehydratase</fullName>
        <shortName evidence="4">PCD</shortName>
    </alternativeName>
</protein>
<proteinExistence type="inferred from homology"/>
<keyword evidence="6" id="KW-1185">Reference proteome</keyword>
<dbReference type="SUPFAM" id="SSF55248">
    <property type="entry name" value="PCD-like"/>
    <property type="match status" value="1"/>
</dbReference>
<dbReference type="AlphaFoldDB" id="A0A430KVH0"/>
<sequence>MVALSRMEAEQRLITLASGWQIDAAAKHIEKTFKFNDFHQTMAFVNALAEIAHKEDHHPDFDVSYGHCRVRYSTHVFDGLSVNDFICAALIDAIAAK</sequence>
<gene>
    <name evidence="5" type="ORF">EH243_02570</name>
</gene>
<dbReference type="OrthoDB" id="5294615at2"/>
<dbReference type="EC" id="4.2.1.96" evidence="4"/>
<dbReference type="Proteomes" id="UP000283087">
    <property type="component" value="Unassembled WGS sequence"/>
</dbReference>
<reference evidence="5 6" key="1">
    <citation type="submission" date="2018-11" db="EMBL/GenBank/DDBJ databases">
        <title>The draft genome sequence of Amphritea opalescens ANRC-JH13T.</title>
        <authorList>
            <person name="Fang Z."/>
            <person name="Zhang Y."/>
            <person name="Han X."/>
        </authorList>
    </citation>
    <scope>NUCLEOTIDE SEQUENCE [LARGE SCALE GENOMIC DNA]</scope>
    <source>
        <strain evidence="5 6">ANRC-JH13</strain>
    </source>
</reference>
<evidence type="ECO:0000313" key="5">
    <source>
        <dbReference type="EMBL" id="RTE67354.1"/>
    </source>
</evidence>
<comment type="caution">
    <text evidence="5">The sequence shown here is derived from an EMBL/GenBank/DDBJ whole genome shotgun (WGS) entry which is preliminary data.</text>
</comment>
<dbReference type="CDD" id="cd00913">
    <property type="entry name" value="PCD_DCoH_subfamily_a"/>
    <property type="match status" value="1"/>
</dbReference>
<organism evidence="5 6">
    <name type="scientific">Amphritea opalescens</name>
    <dbReference type="NCBI Taxonomy" id="2490544"/>
    <lineage>
        <taxon>Bacteria</taxon>
        <taxon>Pseudomonadati</taxon>
        <taxon>Pseudomonadota</taxon>
        <taxon>Gammaproteobacteria</taxon>
        <taxon>Oceanospirillales</taxon>
        <taxon>Oceanospirillaceae</taxon>
        <taxon>Amphritea</taxon>
    </lineage>
</organism>
<evidence type="ECO:0000313" key="6">
    <source>
        <dbReference type="Proteomes" id="UP000283087"/>
    </source>
</evidence>
<dbReference type="InterPro" id="IPR036428">
    <property type="entry name" value="PCD_sf"/>
</dbReference>
<dbReference type="PANTHER" id="PTHR12599">
    <property type="entry name" value="PTERIN-4-ALPHA-CARBINOLAMINE DEHYDRATASE"/>
    <property type="match status" value="1"/>
</dbReference>
<evidence type="ECO:0000256" key="2">
    <source>
        <dbReference type="ARBA" id="ARBA00006472"/>
    </source>
</evidence>
<dbReference type="Gene3D" id="3.30.1360.20">
    <property type="entry name" value="Transcriptional coactivator/pterin dehydratase"/>
    <property type="match status" value="1"/>
</dbReference>
<dbReference type="PANTHER" id="PTHR12599:SF0">
    <property type="entry name" value="PTERIN-4-ALPHA-CARBINOLAMINE DEHYDRATASE"/>
    <property type="match status" value="1"/>
</dbReference>
<dbReference type="HAMAP" id="MF_00434">
    <property type="entry name" value="Pterin_4_alpha"/>
    <property type="match status" value="1"/>
</dbReference>
<evidence type="ECO:0000256" key="1">
    <source>
        <dbReference type="ARBA" id="ARBA00001554"/>
    </source>
</evidence>
<evidence type="ECO:0000256" key="3">
    <source>
        <dbReference type="ARBA" id="ARBA00023239"/>
    </source>
</evidence>
<evidence type="ECO:0000256" key="4">
    <source>
        <dbReference type="HAMAP-Rule" id="MF_00434"/>
    </source>
</evidence>
<keyword evidence="3 4" id="KW-0456">Lyase</keyword>
<name>A0A430KVH0_9GAMM</name>
<comment type="catalytic activity">
    <reaction evidence="1 4">
        <text>(4aS,6R)-4a-hydroxy-L-erythro-5,6,7,8-tetrahydrobiopterin = (6R)-L-erythro-6,7-dihydrobiopterin + H2O</text>
        <dbReference type="Rhea" id="RHEA:11920"/>
        <dbReference type="ChEBI" id="CHEBI:15377"/>
        <dbReference type="ChEBI" id="CHEBI:15642"/>
        <dbReference type="ChEBI" id="CHEBI:43120"/>
        <dbReference type="EC" id="4.2.1.96"/>
    </reaction>
</comment>
<dbReference type="EMBL" id="RQXW01000002">
    <property type="protein sequence ID" value="RTE67354.1"/>
    <property type="molecule type" value="Genomic_DNA"/>
</dbReference>